<keyword evidence="3" id="KW-1185">Reference proteome</keyword>
<name>A0ABW2K7S8_9BACI</name>
<dbReference type="PANTHER" id="PTHR38663">
    <property type="match status" value="1"/>
</dbReference>
<evidence type="ECO:0000259" key="1">
    <source>
        <dbReference type="Pfam" id="PF07992"/>
    </source>
</evidence>
<dbReference type="SUPFAM" id="SSF51905">
    <property type="entry name" value="FAD/NAD(P)-binding domain"/>
    <property type="match status" value="2"/>
</dbReference>
<dbReference type="InterPro" id="IPR023753">
    <property type="entry name" value="FAD/NAD-binding_dom"/>
</dbReference>
<feature type="domain" description="FAD/NAD(P)-binding" evidence="1">
    <location>
        <begin position="5"/>
        <end position="222"/>
    </location>
</feature>
<gene>
    <name evidence="2" type="ORF">ACFQMN_18440</name>
</gene>
<dbReference type="Pfam" id="PF07992">
    <property type="entry name" value="Pyr_redox_2"/>
    <property type="match status" value="1"/>
</dbReference>
<protein>
    <submittedName>
        <fullName evidence="2">FAD/NAD(P)-binding protein</fullName>
    </submittedName>
</protein>
<organism evidence="2 3">
    <name type="scientific">Halobacillus campisalis</name>
    <dbReference type="NCBI Taxonomy" id="435909"/>
    <lineage>
        <taxon>Bacteria</taxon>
        <taxon>Bacillati</taxon>
        <taxon>Bacillota</taxon>
        <taxon>Bacilli</taxon>
        <taxon>Bacillales</taxon>
        <taxon>Bacillaceae</taxon>
        <taxon>Halobacillus</taxon>
    </lineage>
</organism>
<accession>A0ABW2K7S8</accession>
<proteinExistence type="predicted"/>
<reference evidence="3" key="1">
    <citation type="journal article" date="2019" name="Int. J. Syst. Evol. Microbiol.">
        <title>The Global Catalogue of Microorganisms (GCM) 10K type strain sequencing project: providing services to taxonomists for standard genome sequencing and annotation.</title>
        <authorList>
            <consortium name="The Broad Institute Genomics Platform"/>
            <consortium name="The Broad Institute Genome Sequencing Center for Infectious Disease"/>
            <person name="Wu L."/>
            <person name="Ma J."/>
        </authorList>
    </citation>
    <scope>NUCLEOTIDE SEQUENCE [LARGE SCALE GENOMIC DNA]</scope>
    <source>
        <strain evidence="3">CCUG 73951</strain>
    </source>
</reference>
<dbReference type="PANTHER" id="PTHR38663:SF1">
    <property type="entry name" value="L-ORNITHINE N(5)-MONOOXYGENASE"/>
    <property type="match status" value="1"/>
</dbReference>
<dbReference type="RefSeq" id="WP_289215207.1">
    <property type="nucleotide sequence ID" value="NZ_JAPVRC010000002.1"/>
</dbReference>
<comment type="caution">
    <text evidence="2">The sequence shown here is derived from an EMBL/GenBank/DDBJ whole genome shotgun (WGS) entry which is preliminary data.</text>
</comment>
<dbReference type="Proteomes" id="UP001596494">
    <property type="component" value="Unassembled WGS sequence"/>
</dbReference>
<dbReference type="EMBL" id="JBHTBY010000017">
    <property type="protein sequence ID" value="MFC7322849.1"/>
    <property type="molecule type" value="Genomic_DNA"/>
</dbReference>
<dbReference type="Gene3D" id="3.50.50.60">
    <property type="entry name" value="FAD/NAD(P)-binding domain"/>
    <property type="match status" value="1"/>
</dbReference>
<dbReference type="InterPro" id="IPR036188">
    <property type="entry name" value="FAD/NAD-bd_sf"/>
</dbReference>
<evidence type="ECO:0000313" key="2">
    <source>
        <dbReference type="EMBL" id="MFC7322849.1"/>
    </source>
</evidence>
<sequence length="397" mass="45217">MSIKKWAIIGGGLHGCTAAYYLLKKGKIRNEDLIIIDPHERPLQRWEKLTGTIGMDYLRSPSVHHLSTDPFALQKYAEETDRKHHLKGRYKRPSLQLFNEHSTSLMEEINWSKSWYQGTVEDLIRNKEGWFISLENGDHIQSEYILLAMGVNDQPLYPNWYNQLHKHQERCVHLFDEEKYGKFKAAPPIAVIGGGISAAHLALKFGKKYPGQVHLIKRHPFRVHDFDSDPGWLGPKYLSKFEKQKSFSDRRDMIKKARFKGSLNREVFLRLKRMEEEGKIQTVSSSIKEVAGRGGGVDVAFESGKNQHFKSIVLATGSTSELPEKKWLHGVISRERLSCAECGFPVIDENLQWAPCLHVGGALAELEIGPVSRNISGAKKVAERLLQYHLNVNSIKA</sequence>
<evidence type="ECO:0000313" key="3">
    <source>
        <dbReference type="Proteomes" id="UP001596494"/>
    </source>
</evidence>